<evidence type="ECO:0000256" key="2">
    <source>
        <dbReference type="ARBA" id="ARBA00004496"/>
    </source>
</evidence>
<keyword evidence="7" id="KW-0805">Transcription regulation</keyword>
<evidence type="ECO:0000256" key="7">
    <source>
        <dbReference type="ARBA" id="ARBA00023015"/>
    </source>
</evidence>
<evidence type="ECO:0000256" key="5">
    <source>
        <dbReference type="ARBA" id="ARBA00022553"/>
    </source>
</evidence>
<evidence type="ECO:0000259" key="11">
    <source>
        <dbReference type="Pfam" id="PF10497"/>
    </source>
</evidence>
<feature type="region of interest" description="Disordered" evidence="10">
    <location>
        <begin position="202"/>
        <end position="245"/>
    </location>
</feature>
<evidence type="ECO:0000256" key="3">
    <source>
        <dbReference type="ARBA" id="ARBA00022490"/>
    </source>
</evidence>
<dbReference type="PANTHER" id="PTHR31169">
    <property type="entry name" value="OS05G0300700 PROTEIN"/>
    <property type="match status" value="1"/>
</dbReference>
<sequence length="694" mass="78233">MDLDPTISTTITLLSVKKKRKSDVHTPPSSTSKKPRKTRDSLSGKYCHQCHQVRDAIIECTVLNTRGKKTERCGKFFCQECLKRRYDEDLLAIVAAGRPKDLNKLLGHVQTEAYVWRCPVCCKNCNCAPHRKQYGLPPAGFIASLAKEKGLTVAQLLQDPGAMEMAKLARDAAAAATPKKVKVLASDGAVEVKEKKVKKVVDKGTDKPKERIAKVKKSTEKAPGSSTDKTKEKSTEKASGKAKEKTTTKIAKAAAKDMMMIMPVVALAIAPAPIKPFIRMPKHVDDPEFEFIGISYPLEVIEKRLHVREFVLRFEKKMIKLPPKYLRTINDPNSDWTDLTYRNLITNLLPIIQADGNHLIHGDTVYEAVCEIQKTTADNPKIWTILKNLLEEVYPGQLPDDFDDEETKLEAIMLATNLALQATVIREQIDSDMEREKDRSKAVVAEIKRLKADWDQTKGELQKERLLLKPGERLDWDDRYARAFKASKKLIALVEEAHWFASRKKCLRTAPLGTDAKGNTYWMFTQRDKKDEDWGQWVVVEKNESLPHPSGVVPKPVDEPSQTTDDEKKDADDATSRVWYAVSGAKNVRNLAEWIRYQTDLVLFKKATAINNKTPNSPYVTTAATMPDSPQDRPPPLIGTPSRQLMVEVRLPRRNSDPTDPADSITKESTETLCSQLQKIANFMELNEDPRKLI</sequence>
<comment type="caution">
    <text evidence="12">The sequence shown here is derived from an EMBL/GenBank/DDBJ whole genome shotgun (WGS) entry which is preliminary data.</text>
</comment>
<evidence type="ECO:0000313" key="12">
    <source>
        <dbReference type="EMBL" id="KAL0637803.1"/>
    </source>
</evidence>
<keyword evidence="8" id="KW-0804">Transcription</keyword>
<dbReference type="Proteomes" id="UP001447188">
    <property type="component" value="Unassembled WGS sequence"/>
</dbReference>
<accession>A0ABR3GPK3</accession>
<organism evidence="12 13">
    <name type="scientific">Discina gigas</name>
    <dbReference type="NCBI Taxonomy" id="1032678"/>
    <lineage>
        <taxon>Eukaryota</taxon>
        <taxon>Fungi</taxon>
        <taxon>Dikarya</taxon>
        <taxon>Ascomycota</taxon>
        <taxon>Pezizomycotina</taxon>
        <taxon>Pezizomycetes</taxon>
        <taxon>Pezizales</taxon>
        <taxon>Discinaceae</taxon>
        <taxon>Discina</taxon>
    </lineage>
</organism>
<feature type="compositionally biased region" description="Basic and acidic residues" evidence="10">
    <location>
        <begin position="228"/>
        <end position="245"/>
    </location>
</feature>
<feature type="domain" description="Zinc-finger" evidence="11">
    <location>
        <begin position="112"/>
        <end position="152"/>
    </location>
</feature>
<protein>
    <recommendedName>
        <fullName evidence="11">Zinc-finger domain-containing protein</fullName>
    </recommendedName>
</protein>
<feature type="compositionally biased region" description="Basic and acidic residues" evidence="10">
    <location>
        <begin position="202"/>
        <end position="220"/>
    </location>
</feature>
<keyword evidence="5" id="KW-0597">Phosphoprotein</keyword>
<evidence type="ECO:0000256" key="6">
    <source>
        <dbReference type="ARBA" id="ARBA00022843"/>
    </source>
</evidence>
<evidence type="ECO:0000313" key="13">
    <source>
        <dbReference type="Proteomes" id="UP001447188"/>
    </source>
</evidence>
<proteinExistence type="predicted"/>
<keyword evidence="6" id="KW-0832">Ubl conjugation</keyword>
<feature type="region of interest" description="Disordered" evidence="10">
    <location>
        <begin position="18"/>
        <end position="42"/>
    </location>
</feature>
<keyword evidence="9" id="KW-0539">Nucleus</keyword>
<dbReference type="InterPro" id="IPR040221">
    <property type="entry name" value="CDCA7/CDA7L"/>
</dbReference>
<evidence type="ECO:0000256" key="4">
    <source>
        <dbReference type="ARBA" id="ARBA00022499"/>
    </source>
</evidence>
<dbReference type="Pfam" id="PF10497">
    <property type="entry name" value="zf-4CXXC_R1"/>
    <property type="match status" value="1"/>
</dbReference>
<keyword evidence="13" id="KW-1185">Reference proteome</keyword>
<dbReference type="EMBL" id="JBBBZM010000030">
    <property type="protein sequence ID" value="KAL0637803.1"/>
    <property type="molecule type" value="Genomic_DNA"/>
</dbReference>
<evidence type="ECO:0000256" key="1">
    <source>
        <dbReference type="ARBA" id="ARBA00004123"/>
    </source>
</evidence>
<feature type="region of interest" description="Disordered" evidence="10">
    <location>
        <begin position="545"/>
        <end position="574"/>
    </location>
</feature>
<evidence type="ECO:0000256" key="10">
    <source>
        <dbReference type="SAM" id="MobiDB-lite"/>
    </source>
</evidence>
<evidence type="ECO:0000256" key="8">
    <source>
        <dbReference type="ARBA" id="ARBA00023163"/>
    </source>
</evidence>
<keyword evidence="4" id="KW-1017">Isopeptide bond</keyword>
<keyword evidence="3" id="KW-0963">Cytoplasm</keyword>
<comment type="subcellular location">
    <subcellularLocation>
        <location evidence="2">Cytoplasm</location>
    </subcellularLocation>
    <subcellularLocation>
        <location evidence="1">Nucleus</location>
    </subcellularLocation>
</comment>
<dbReference type="InterPro" id="IPR018866">
    <property type="entry name" value="Znf-4CXXC_R1"/>
</dbReference>
<reference evidence="12 13" key="1">
    <citation type="submission" date="2024-02" db="EMBL/GenBank/DDBJ databases">
        <title>Discinaceae phylogenomics.</title>
        <authorList>
            <person name="Dirks A.C."/>
            <person name="James T.Y."/>
        </authorList>
    </citation>
    <scope>NUCLEOTIDE SEQUENCE [LARGE SCALE GENOMIC DNA]</scope>
    <source>
        <strain evidence="12 13">ACD0624</strain>
    </source>
</reference>
<name>A0ABR3GPK3_9PEZI</name>
<evidence type="ECO:0000256" key="9">
    <source>
        <dbReference type="ARBA" id="ARBA00023242"/>
    </source>
</evidence>
<gene>
    <name evidence="12" type="ORF">Q9L58_003193</name>
</gene>
<dbReference type="PANTHER" id="PTHR31169:SF8">
    <property type="entry name" value="ZINC-FINGER DOMAIN OF MONOAMINE-OXIDASE A REPRESSOR R1 PROTEIN"/>
    <property type="match status" value="1"/>
</dbReference>
<feature type="compositionally biased region" description="Basic and acidic residues" evidence="10">
    <location>
        <begin position="565"/>
        <end position="574"/>
    </location>
</feature>